<dbReference type="InterPro" id="IPR039424">
    <property type="entry name" value="SBP_5"/>
</dbReference>
<keyword evidence="3 4" id="KW-0732">Signal</keyword>
<evidence type="ECO:0000256" key="1">
    <source>
        <dbReference type="ARBA" id="ARBA00004418"/>
    </source>
</evidence>
<dbReference type="GO" id="GO:0030288">
    <property type="term" value="C:outer membrane-bounded periplasmic space"/>
    <property type="evidence" value="ECO:0007669"/>
    <property type="project" value="TreeGrafter"/>
</dbReference>
<evidence type="ECO:0000313" key="6">
    <source>
        <dbReference type="EMBL" id="EFH12935.1"/>
    </source>
</evidence>
<keyword evidence="7" id="KW-1185">Reference proteome</keyword>
<evidence type="ECO:0000256" key="2">
    <source>
        <dbReference type="ARBA" id="ARBA00005695"/>
    </source>
</evidence>
<feature type="signal peptide" evidence="4">
    <location>
        <begin position="1"/>
        <end position="33"/>
    </location>
</feature>
<feature type="domain" description="Solute-binding protein family 5" evidence="5">
    <location>
        <begin position="112"/>
        <end position="522"/>
    </location>
</feature>
<sequence>MTLNRIYPRKRKLGKALSAALLALLAPAPAALARTDAFALHGTPALPEGFPHFPHVNPDAPLGACGLRSVQQGSFDTLNPFTLRGRFVMGVWSWVYETLMVESPEEPLVAYGHLAEKAELDMAAGIIRFTLRAEARWHDGKPVTAEDLLFSATLLGSQGRPHFRSAMAGIRPERVDGRTVAFHLPAGTSAAQARERMQRLGALFVLPKHAWEGRDFNALTLEPPLGSGPYRVAAVEPGRRVTFERVGDWWARDMPTGRGRWTIARMEVLYLRDRVAALEAVLADRADLMREMDPRRWATGYDAQAVRSGAVRKLEQPHWYVTGMNGFAFNLRRAPFDDIRVRQALAGLLDFDWANKALFHGAFRRTTSYFSNSPMAATEPPDAAERAAMAEFPALFPPEAFEAAWAPPPSDGSGRDRAALERAIALLEQAGWVLDARGRMVNRATGEPLRFSVLAQSTAQQALLTVWFRGLRRIGIEPRLEVLDAAAFTDRQRRRDFDLIYRFIIGSAWPGEEQRGYWGSGGASNLSGLSSAGIDRLLDRLARAGTPDEMRFAARLLDRALQWQWLTVPAYHEPSRLTAVRDRYAWPARAPAQGYGDDAWWCKEH</sequence>
<dbReference type="CDD" id="cd08497">
    <property type="entry name" value="MbnE-like"/>
    <property type="match status" value="1"/>
</dbReference>
<dbReference type="PANTHER" id="PTHR30290:SF64">
    <property type="entry name" value="ABC TRANSPORTER PERIPLASMIC BINDING PROTEIN"/>
    <property type="match status" value="1"/>
</dbReference>
<dbReference type="EMBL" id="ADVL01000140">
    <property type="protein sequence ID" value="EFH12935.1"/>
    <property type="molecule type" value="Genomic_DNA"/>
</dbReference>
<dbReference type="PANTHER" id="PTHR30290">
    <property type="entry name" value="PERIPLASMIC BINDING COMPONENT OF ABC TRANSPORTER"/>
    <property type="match status" value="1"/>
</dbReference>
<dbReference type="HOGENOM" id="CLU_023171_0_0_5"/>
<dbReference type="GO" id="GO:1904680">
    <property type="term" value="F:peptide transmembrane transporter activity"/>
    <property type="evidence" value="ECO:0007669"/>
    <property type="project" value="TreeGrafter"/>
</dbReference>
<evidence type="ECO:0000256" key="3">
    <source>
        <dbReference type="ARBA" id="ARBA00022729"/>
    </source>
</evidence>
<evidence type="ECO:0000313" key="7">
    <source>
        <dbReference type="Proteomes" id="UP000005324"/>
    </source>
</evidence>
<name>D5RID5_9PROT</name>
<gene>
    <name evidence="6" type="ORF">HMPREF0731_0845</name>
</gene>
<proteinExistence type="inferred from homology"/>
<dbReference type="Gene3D" id="3.10.105.10">
    <property type="entry name" value="Dipeptide-binding Protein, Domain 3"/>
    <property type="match status" value="1"/>
</dbReference>
<accession>D5RID5</accession>
<organism evidence="6 7">
    <name type="scientific">Pseudoroseomonas cervicalis ATCC 49957</name>
    <dbReference type="NCBI Taxonomy" id="525371"/>
    <lineage>
        <taxon>Bacteria</taxon>
        <taxon>Pseudomonadati</taxon>
        <taxon>Pseudomonadota</taxon>
        <taxon>Alphaproteobacteria</taxon>
        <taxon>Acetobacterales</taxon>
        <taxon>Roseomonadaceae</taxon>
        <taxon>Roseomonas</taxon>
    </lineage>
</organism>
<dbReference type="GO" id="GO:0015833">
    <property type="term" value="P:peptide transport"/>
    <property type="evidence" value="ECO:0007669"/>
    <property type="project" value="TreeGrafter"/>
</dbReference>
<dbReference type="Pfam" id="PF00496">
    <property type="entry name" value="SBP_bac_5"/>
    <property type="match status" value="1"/>
</dbReference>
<dbReference type="PIRSF" id="PIRSF002741">
    <property type="entry name" value="MppA"/>
    <property type="match status" value="1"/>
</dbReference>
<feature type="chain" id="PRO_5003075578" evidence="4">
    <location>
        <begin position="34"/>
        <end position="605"/>
    </location>
</feature>
<dbReference type="SUPFAM" id="SSF53850">
    <property type="entry name" value="Periplasmic binding protein-like II"/>
    <property type="match status" value="1"/>
</dbReference>
<comment type="subcellular location">
    <subcellularLocation>
        <location evidence="1">Periplasm</location>
    </subcellularLocation>
</comment>
<reference evidence="6 7" key="1">
    <citation type="submission" date="2010-04" db="EMBL/GenBank/DDBJ databases">
        <authorList>
            <person name="Qin X."/>
            <person name="Bachman B."/>
            <person name="Battles P."/>
            <person name="Bell A."/>
            <person name="Bess C."/>
            <person name="Bickham C."/>
            <person name="Chaboub L."/>
            <person name="Chen D."/>
            <person name="Coyle M."/>
            <person name="Deiros D.R."/>
            <person name="Dinh H."/>
            <person name="Forbes L."/>
            <person name="Fowler G."/>
            <person name="Francisco L."/>
            <person name="Fu Q."/>
            <person name="Gubbala S."/>
            <person name="Hale W."/>
            <person name="Han Y."/>
            <person name="Hemphill L."/>
            <person name="Highlander S.K."/>
            <person name="Hirani K."/>
            <person name="Hogues M."/>
            <person name="Jackson L."/>
            <person name="Jakkamsetti A."/>
            <person name="Javaid M."/>
            <person name="Jiang H."/>
            <person name="Korchina V."/>
            <person name="Kovar C."/>
            <person name="Lara F."/>
            <person name="Lee S."/>
            <person name="Mata R."/>
            <person name="Mathew T."/>
            <person name="Moen C."/>
            <person name="Morales K."/>
            <person name="Munidasa M."/>
            <person name="Nazareth L."/>
            <person name="Ngo R."/>
            <person name="Nguyen L."/>
            <person name="Okwuonu G."/>
            <person name="Ongeri F."/>
            <person name="Patil S."/>
            <person name="Petrosino J."/>
            <person name="Pham C."/>
            <person name="Pham P."/>
            <person name="Pu L.-L."/>
            <person name="Puazo M."/>
            <person name="Raj R."/>
            <person name="Reid J."/>
            <person name="Rouhana J."/>
            <person name="Saada N."/>
            <person name="Shang Y."/>
            <person name="Simmons D."/>
            <person name="Thornton R."/>
            <person name="Warren J."/>
            <person name="Weissenberger G."/>
            <person name="Zhang J."/>
            <person name="Zhang L."/>
            <person name="Zhou C."/>
            <person name="Zhu D."/>
            <person name="Muzny D."/>
            <person name="Worley K."/>
            <person name="Gibbs R."/>
        </authorList>
    </citation>
    <scope>NUCLEOTIDE SEQUENCE [LARGE SCALE GENOMIC DNA]</scope>
    <source>
        <strain evidence="6 7">ATCC 49957</strain>
    </source>
</reference>
<dbReference type="InterPro" id="IPR000914">
    <property type="entry name" value="SBP_5_dom"/>
</dbReference>
<comment type="caution">
    <text evidence="6">The sequence shown here is derived from an EMBL/GenBank/DDBJ whole genome shotgun (WGS) entry which is preliminary data.</text>
</comment>
<dbReference type="AlphaFoldDB" id="D5RID5"/>
<evidence type="ECO:0000256" key="4">
    <source>
        <dbReference type="SAM" id="SignalP"/>
    </source>
</evidence>
<dbReference type="InterPro" id="IPR030678">
    <property type="entry name" value="Peptide/Ni-bd"/>
</dbReference>
<protein>
    <submittedName>
        <fullName evidence="6">ABC transporter, substrate-binding protein, family 5</fullName>
    </submittedName>
</protein>
<dbReference type="GO" id="GO:0042884">
    <property type="term" value="P:microcin transport"/>
    <property type="evidence" value="ECO:0007669"/>
    <property type="project" value="TreeGrafter"/>
</dbReference>
<dbReference type="Proteomes" id="UP000005324">
    <property type="component" value="Unassembled WGS sequence"/>
</dbReference>
<dbReference type="GO" id="GO:0043190">
    <property type="term" value="C:ATP-binding cassette (ABC) transporter complex"/>
    <property type="evidence" value="ECO:0007669"/>
    <property type="project" value="InterPro"/>
</dbReference>
<comment type="similarity">
    <text evidence="2">Belongs to the bacterial solute-binding protein 5 family.</text>
</comment>
<dbReference type="Gene3D" id="3.40.190.10">
    <property type="entry name" value="Periplasmic binding protein-like II"/>
    <property type="match status" value="1"/>
</dbReference>
<evidence type="ECO:0000259" key="5">
    <source>
        <dbReference type="Pfam" id="PF00496"/>
    </source>
</evidence>